<dbReference type="Proteomes" id="UP000007490">
    <property type="component" value="Chromosome"/>
</dbReference>
<reference evidence="2 3" key="2">
    <citation type="journal article" date="2014" name="Int. J. Syst. Evol. Microbiol.">
        <title>Methanobacterium paludis sp. nov. and a novel strain of Methanobacterium lacus isolated from northern peatlands.</title>
        <authorList>
            <person name="Cadillo-Quiroz H."/>
            <person name="Brauer S.L."/>
            <person name="Goodson N."/>
            <person name="Yavitt J.B."/>
            <person name="Zinder S.H."/>
        </authorList>
    </citation>
    <scope>NUCLEOTIDE SEQUENCE [LARGE SCALE GENOMIC DNA]</scope>
    <source>
        <strain evidence="2 3">AL-21</strain>
    </source>
</reference>
<protein>
    <submittedName>
        <fullName evidence="2">Uncharacterized protein</fullName>
    </submittedName>
</protein>
<feature type="coiled-coil region" evidence="1">
    <location>
        <begin position="285"/>
        <end position="319"/>
    </location>
</feature>
<evidence type="ECO:0000256" key="1">
    <source>
        <dbReference type="SAM" id="Coils"/>
    </source>
</evidence>
<evidence type="ECO:0000313" key="3">
    <source>
        <dbReference type="Proteomes" id="UP000007490"/>
    </source>
</evidence>
<dbReference type="HOGENOM" id="CLU_062980_0_0_2"/>
<gene>
    <name evidence="2" type="ordered locus">Metbo_0913</name>
</gene>
<dbReference type="RefSeq" id="WP_013644513.1">
    <property type="nucleotide sequence ID" value="NC_015216.1"/>
</dbReference>
<sequence length="373" mass="43724">MNTEDNFIMNLSDLKSFNYPKDKLFSLQINHAQVKYEFLVRLASNNKNLICFGSGAHAPDKMSPPIFRRLTWQDEFEESVIYYNDPTLYLPVKSPLRYDVKRLSLGWGVGTPDNWYLLTILDIIKILALKNRINPEDILFFGSSCGGFTSLILSTLMKKSQAIINNPQIFCKALEGHLENVLNVCFDKLDYDTALKEYGCRLDVFELFKHEKYIPNFTYVINVNSEIDFHRNLLPFLDRLNKSEYFHDQIQIILYSSENGHDGVLDKEKTVKLIKNHFNLQNECLTQNKNVIETYETTIKSLEDDLNDINMQLKIIAKTKSFRIAYLLHRIHNQFIKGNNKDKKEFLDWMYNKFTKKNSKQPTKYNPLNNLIK</sequence>
<keyword evidence="1" id="KW-0175">Coiled coil</keyword>
<keyword evidence="3" id="KW-1185">Reference proteome</keyword>
<evidence type="ECO:0000313" key="2">
    <source>
        <dbReference type="EMBL" id="ADZ09162.1"/>
    </source>
</evidence>
<dbReference type="OrthoDB" id="71470at2157"/>
<accession>F0TC11</accession>
<dbReference type="GeneID" id="10277362"/>
<organism evidence="2 3">
    <name type="scientific">Methanobacterium lacus (strain AL-21)</name>
    <dbReference type="NCBI Taxonomy" id="877455"/>
    <lineage>
        <taxon>Archaea</taxon>
        <taxon>Methanobacteriati</taxon>
        <taxon>Methanobacteriota</taxon>
        <taxon>Methanomada group</taxon>
        <taxon>Methanobacteria</taxon>
        <taxon>Methanobacteriales</taxon>
        <taxon>Methanobacteriaceae</taxon>
        <taxon>Methanobacterium</taxon>
    </lineage>
</organism>
<proteinExistence type="predicted"/>
<dbReference type="EMBL" id="CP002551">
    <property type="protein sequence ID" value="ADZ09162.1"/>
    <property type="molecule type" value="Genomic_DNA"/>
</dbReference>
<dbReference type="eggNOG" id="arCOG14713">
    <property type="taxonomic scope" value="Archaea"/>
</dbReference>
<reference evidence="3" key="1">
    <citation type="submission" date="2011-02" db="EMBL/GenBank/DDBJ databases">
        <title>Complete sequence of Methanobacterium sp. AL-21.</title>
        <authorList>
            <consortium name="US DOE Joint Genome Institute"/>
            <person name="Lucas S."/>
            <person name="Copeland A."/>
            <person name="Lapidus A."/>
            <person name="Cheng J.-F."/>
            <person name="Goodwin L."/>
            <person name="Pitluck S."/>
            <person name="Chertkov O."/>
            <person name="Detter J.C."/>
            <person name="Han C."/>
            <person name="Tapia R."/>
            <person name="Land M."/>
            <person name="Hauser L."/>
            <person name="Kyrpides N."/>
            <person name="Ivanova N."/>
            <person name="Mikhailova N."/>
            <person name="Pagani I."/>
            <person name="Cadillo-Quiroz H."/>
            <person name="Imachi H."/>
            <person name="Zinder S."/>
            <person name="Liu W."/>
            <person name="Woyke T."/>
        </authorList>
    </citation>
    <scope>NUCLEOTIDE SEQUENCE [LARGE SCALE GENOMIC DNA]</scope>
    <source>
        <strain evidence="3">AL-21</strain>
    </source>
</reference>
<dbReference type="AlphaFoldDB" id="F0TC11"/>
<dbReference type="KEGG" id="mel:Metbo_0913"/>
<name>F0TC11_METLA</name>